<evidence type="ECO:0000313" key="2">
    <source>
        <dbReference type="Proteomes" id="UP000265520"/>
    </source>
</evidence>
<feature type="non-terminal residue" evidence="1">
    <location>
        <position position="1"/>
    </location>
</feature>
<accession>A0A392PP64</accession>
<dbReference type="Proteomes" id="UP000265520">
    <property type="component" value="Unassembled WGS sequence"/>
</dbReference>
<dbReference type="EMBL" id="LXQA010088611">
    <property type="protein sequence ID" value="MCI13542.1"/>
    <property type="molecule type" value="Genomic_DNA"/>
</dbReference>
<keyword evidence="2" id="KW-1185">Reference proteome</keyword>
<organism evidence="1 2">
    <name type="scientific">Trifolium medium</name>
    <dbReference type="NCBI Taxonomy" id="97028"/>
    <lineage>
        <taxon>Eukaryota</taxon>
        <taxon>Viridiplantae</taxon>
        <taxon>Streptophyta</taxon>
        <taxon>Embryophyta</taxon>
        <taxon>Tracheophyta</taxon>
        <taxon>Spermatophyta</taxon>
        <taxon>Magnoliopsida</taxon>
        <taxon>eudicotyledons</taxon>
        <taxon>Gunneridae</taxon>
        <taxon>Pentapetalae</taxon>
        <taxon>rosids</taxon>
        <taxon>fabids</taxon>
        <taxon>Fabales</taxon>
        <taxon>Fabaceae</taxon>
        <taxon>Papilionoideae</taxon>
        <taxon>50 kb inversion clade</taxon>
        <taxon>NPAAA clade</taxon>
        <taxon>Hologalegina</taxon>
        <taxon>IRL clade</taxon>
        <taxon>Trifolieae</taxon>
        <taxon>Trifolium</taxon>
    </lineage>
</organism>
<proteinExistence type="predicted"/>
<sequence length="46" mass="5309">LKDLEEMPDMMIGLSLGGEEVLSDPLYEQMGGLHLNDEEYEAKRRR</sequence>
<reference evidence="1 2" key="1">
    <citation type="journal article" date="2018" name="Front. Plant Sci.">
        <title>Red Clover (Trifolium pratense) and Zigzag Clover (T. medium) - A Picture of Genomic Similarities and Differences.</title>
        <authorList>
            <person name="Dluhosova J."/>
            <person name="Istvanek J."/>
            <person name="Nedelnik J."/>
            <person name="Repkova J."/>
        </authorList>
    </citation>
    <scope>NUCLEOTIDE SEQUENCE [LARGE SCALE GENOMIC DNA]</scope>
    <source>
        <strain evidence="2">cv. 10/8</strain>
        <tissue evidence="1">Leaf</tissue>
    </source>
</reference>
<name>A0A392PP64_9FABA</name>
<protein>
    <submittedName>
        <fullName evidence="1">Uncharacterized protein</fullName>
    </submittedName>
</protein>
<dbReference type="AlphaFoldDB" id="A0A392PP64"/>
<comment type="caution">
    <text evidence="1">The sequence shown here is derived from an EMBL/GenBank/DDBJ whole genome shotgun (WGS) entry which is preliminary data.</text>
</comment>
<evidence type="ECO:0000313" key="1">
    <source>
        <dbReference type="EMBL" id="MCI13542.1"/>
    </source>
</evidence>